<keyword evidence="1" id="KW-1133">Transmembrane helix</keyword>
<organism evidence="4 5">
    <name type="scientific">Aquatica leii</name>
    <dbReference type="NCBI Taxonomy" id="1421715"/>
    <lineage>
        <taxon>Eukaryota</taxon>
        <taxon>Metazoa</taxon>
        <taxon>Ecdysozoa</taxon>
        <taxon>Arthropoda</taxon>
        <taxon>Hexapoda</taxon>
        <taxon>Insecta</taxon>
        <taxon>Pterygota</taxon>
        <taxon>Neoptera</taxon>
        <taxon>Endopterygota</taxon>
        <taxon>Coleoptera</taxon>
        <taxon>Polyphaga</taxon>
        <taxon>Elateriformia</taxon>
        <taxon>Elateroidea</taxon>
        <taxon>Lampyridae</taxon>
        <taxon>Luciolinae</taxon>
        <taxon>Aquatica</taxon>
    </lineage>
</organism>
<proteinExistence type="predicted"/>
<evidence type="ECO:0000313" key="4">
    <source>
        <dbReference type="EMBL" id="KAK4885464.1"/>
    </source>
</evidence>
<feature type="transmembrane region" description="Helical" evidence="1">
    <location>
        <begin position="375"/>
        <end position="396"/>
    </location>
</feature>
<accession>A0AAN7SLG9</accession>
<dbReference type="InterPro" id="IPR052728">
    <property type="entry name" value="O2_lipid_transport_reg"/>
</dbReference>
<feature type="transmembrane region" description="Helical" evidence="1">
    <location>
        <begin position="228"/>
        <end position="250"/>
    </location>
</feature>
<dbReference type="PANTHER" id="PTHR11161:SF0">
    <property type="entry name" value="O-ACYLTRANSFERASE LIKE PROTEIN"/>
    <property type="match status" value="1"/>
</dbReference>
<feature type="transmembrane region" description="Helical" evidence="1">
    <location>
        <begin position="519"/>
        <end position="539"/>
    </location>
</feature>
<keyword evidence="5" id="KW-1185">Reference proteome</keyword>
<reference evidence="5" key="1">
    <citation type="submission" date="2023-01" db="EMBL/GenBank/DDBJ databases">
        <title>Key to firefly adult light organ development and bioluminescence: homeobox transcription factors regulate luciferase expression and transportation to peroxisome.</title>
        <authorList>
            <person name="Fu X."/>
        </authorList>
    </citation>
    <scope>NUCLEOTIDE SEQUENCE [LARGE SCALE GENOMIC DNA]</scope>
</reference>
<feature type="chain" id="PRO_5042904451" description="Acyltransferase 3 domain-containing protein" evidence="2">
    <location>
        <begin position="19"/>
        <end position="680"/>
    </location>
</feature>
<dbReference type="AlphaFoldDB" id="A0AAN7SLG9"/>
<feature type="transmembrane region" description="Helical" evidence="1">
    <location>
        <begin position="262"/>
        <end position="290"/>
    </location>
</feature>
<feature type="transmembrane region" description="Helical" evidence="1">
    <location>
        <begin position="311"/>
        <end position="330"/>
    </location>
</feature>
<protein>
    <recommendedName>
        <fullName evidence="3">Acyltransferase 3 domain-containing protein</fullName>
    </recommendedName>
</protein>
<feature type="transmembrane region" description="Helical" evidence="1">
    <location>
        <begin position="593"/>
        <end position="614"/>
    </location>
</feature>
<comment type="caution">
    <text evidence="4">The sequence shown here is derived from an EMBL/GenBank/DDBJ whole genome shotgun (WGS) entry which is preliminary data.</text>
</comment>
<dbReference type="InterPro" id="IPR002656">
    <property type="entry name" value="Acyl_transf_3_dom"/>
</dbReference>
<evidence type="ECO:0000256" key="2">
    <source>
        <dbReference type="SAM" id="SignalP"/>
    </source>
</evidence>
<dbReference type="GO" id="GO:0016747">
    <property type="term" value="F:acyltransferase activity, transferring groups other than amino-acyl groups"/>
    <property type="evidence" value="ECO:0007669"/>
    <property type="project" value="InterPro"/>
</dbReference>
<feature type="transmembrane region" description="Helical" evidence="1">
    <location>
        <begin position="485"/>
        <end position="507"/>
    </location>
</feature>
<keyword evidence="1" id="KW-0472">Membrane</keyword>
<feature type="transmembrane region" description="Helical" evidence="1">
    <location>
        <begin position="448"/>
        <end position="473"/>
    </location>
</feature>
<evidence type="ECO:0000313" key="5">
    <source>
        <dbReference type="Proteomes" id="UP001353858"/>
    </source>
</evidence>
<keyword evidence="1" id="KW-0812">Transmembrane</keyword>
<sequence length="680" mass="78826">MELMLLYVVFLLVSGTSANKITDESYNSMPPLFHMDDYDRCMSLADKTLYCSITVQLSPLGSNNSTIWNIIEKVSSNPKNYRHDRLRHRICVPESCPFLSTNLTLFKNNPNFLKERLSECYSQKYANLELSGTVTETECETKEPLYSIDKWDIFVAALYAAILLLIIFATFYEGLARYKSKEKYDAITTTKFGSVISCFSIVKNWKRLGGKTNNIDVKPLKCMNGIRSYNIIAVVLSHTYLLTFIIPTVNPIFLESVTDKPFYMLVLNGTVVIQTYFLIAGWLLSYNFFVLIEKQREVKLHYVFLAFINRYIRLTPCLALVIAFNTSWIYHLGSGPFWEKLVGDEYRNCRKNWWTNILYINNYYDFQHTCMLQTWYLGADTQLFFLSLIIMTLIWKFKKYLKVILGISLAIGFIVPGVINYIYDYDIIVRYYPEPLYRLMVEVDEFSLMYVTAHTNIGGYVVGMIFGYIYYMYKDYNFFNKKSYIVIWWIIIFGLPLAIIFVAYPFYHGYEYSRIGAAIYTAVGRNLFALAVAIAIFGCTQKIGWFLRSCVIWPPLQILGRITYCVYLVHFPLIRMRIGSKRTPSYVSVYNLLIYTLLDLFVAYIFGLLLCLFVEMPTSAIQKLIIPTTKTKPNNANKMKMTDVAVITNDSQISKIIDNCCCKKKPINPKCCTARSGEYN</sequence>
<gene>
    <name evidence="4" type="ORF">RN001_001735</name>
</gene>
<feature type="transmembrane region" description="Helical" evidence="1">
    <location>
        <begin position="551"/>
        <end position="573"/>
    </location>
</feature>
<evidence type="ECO:0000256" key="1">
    <source>
        <dbReference type="SAM" id="Phobius"/>
    </source>
</evidence>
<feature type="transmembrane region" description="Helical" evidence="1">
    <location>
        <begin position="403"/>
        <end position="423"/>
    </location>
</feature>
<dbReference type="PANTHER" id="PTHR11161">
    <property type="entry name" value="O-ACYLTRANSFERASE"/>
    <property type="match status" value="1"/>
</dbReference>
<keyword evidence="2" id="KW-0732">Signal</keyword>
<dbReference type="Proteomes" id="UP001353858">
    <property type="component" value="Unassembled WGS sequence"/>
</dbReference>
<feature type="signal peptide" evidence="2">
    <location>
        <begin position="1"/>
        <end position="18"/>
    </location>
</feature>
<name>A0AAN7SLG9_9COLE</name>
<feature type="domain" description="Acyltransferase 3" evidence="3">
    <location>
        <begin position="222"/>
        <end position="611"/>
    </location>
</feature>
<dbReference type="Pfam" id="PF01757">
    <property type="entry name" value="Acyl_transf_3"/>
    <property type="match status" value="1"/>
</dbReference>
<evidence type="ECO:0000259" key="3">
    <source>
        <dbReference type="Pfam" id="PF01757"/>
    </source>
</evidence>
<dbReference type="EMBL" id="JARPUR010000001">
    <property type="protein sequence ID" value="KAK4885464.1"/>
    <property type="molecule type" value="Genomic_DNA"/>
</dbReference>
<feature type="transmembrane region" description="Helical" evidence="1">
    <location>
        <begin position="153"/>
        <end position="172"/>
    </location>
</feature>